<proteinExistence type="predicted"/>
<dbReference type="InterPro" id="IPR000157">
    <property type="entry name" value="TIR_dom"/>
</dbReference>
<dbReference type="EMBL" id="JARBDR010000657">
    <property type="protein sequence ID" value="KAJ8308978.1"/>
    <property type="molecule type" value="Genomic_DNA"/>
</dbReference>
<dbReference type="Proteomes" id="UP001217089">
    <property type="component" value="Unassembled WGS sequence"/>
</dbReference>
<gene>
    <name evidence="2" type="ORF">KUTeg_013852</name>
</gene>
<dbReference type="InterPro" id="IPR043136">
    <property type="entry name" value="B30.2/SPRY_sf"/>
</dbReference>
<evidence type="ECO:0000313" key="3">
    <source>
        <dbReference type="Proteomes" id="UP001217089"/>
    </source>
</evidence>
<dbReference type="InterPro" id="IPR013320">
    <property type="entry name" value="ConA-like_dom_sf"/>
</dbReference>
<feature type="domain" description="TIR" evidence="1">
    <location>
        <begin position="778"/>
        <end position="866"/>
    </location>
</feature>
<evidence type="ECO:0000259" key="1">
    <source>
        <dbReference type="Pfam" id="PF13676"/>
    </source>
</evidence>
<keyword evidence="3" id="KW-1185">Reference proteome</keyword>
<accession>A0ABQ9EUW6</accession>
<dbReference type="Gene3D" id="2.60.120.920">
    <property type="match status" value="3"/>
</dbReference>
<dbReference type="InterPro" id="IPR035897">
    <property type="entry name" value="Toll_tir_struct_dom_sf"/>
</dbReference>
<evidence type="ECO:0000313" key="2">
    <source>
        <dbReference type="EMBL" id="KAJ8308978.1"/>
    </source>
</evidence>
<organism evidence="2 3">
    <name type="scientific">Tegillarca granosa</name>
    <name type="common">Malaysian cockle</name>
    <name type="synonym">Anadara granosa</name>
    <dbReference type="NCBI Taxonomy" id="220873"/>
    <lineage>
        <taxon>Eukaryota</taxon>
        <taxon>Metazoa</taxon>
        <taxon>Spiralia</taxon>
        <taxon>Lophotrochozoa</taxon>
        <taxon>Mollusca</taxon>
        <taxon>Bivalvia</taxon>
        <taxon>Autobranchia</taxon>
        <taxon>Pteriomorphia</taxon>
        <taxon>Arcoida</taxon>
        <taxon>Arcoidea</taxon>
        <taxon>Arcidae</taxon>
        <taxon>Tegillarca</taxon>
    </lineage>
</organism>
<dbReference type="SUPFAM" id="SSF52200">
    <property type="entry name" value="Toll/Interleukin receptor TIR domain"/>
    <property type="match status" value="1"/>
</dbReference>
<dbReference type="Pfam" id="PF13676">
    <property type="entry name" value="TIR_2"/>
    <property type="match status" value="1"/>
</dbReference>
<protein>
    <recommendedName>
        <fullName evidence="1">TIR domain-containing protein</fullName>
    </recommendedName>
</protein>
<name>A0ABQ9EUW6_TEGGR</name>
<dbReference type="SUPFAM" id="SSF49899">
    <property type="entry name" value="Concanavalin A-like lectins/glucanases"/>
    <property type="match status" value="1"/>
</dbReference>
<sequence>MKMLHNPDGVTESNNEDIYKDLIFHPNFQLVDGGRRIKLTGDVPENIQYGLIQYTKNLLALPKCNWFKMRVEELPVGSFIMFGLNKCCKEFGGPIWDRLSSLRYCSDTGGIFSKGVGSRSDYPYGEGDEIICLLEKSFPDRSLVNFLKNGKLVGRQWVYIERDNLYATIGINKGPASLTVEWPGEESLEPTIKQDSISNWIGCKHIELIDEDNTASVIKEDLDDDHEAFSVQSPRSFNKDFTYFEITLLRRMDARCGPCIGVTAPVFNKYLATGWDSFTFGYHGDEGAILHETPESFIEVNDDWKCNLGDRIGVGIVFPKMISTISIYDIQPVMIYITKNGQYLHHKCVLQPRGGFYPTLSLVKKDASTDFRIGIATRSDPLDSTTLDEEICNCCFSLQHSAIVYNKKTGPKVDACKSGDTIGCYMISRSRNGKDFKISVYINDIIVGIQTIENRAGLNVYPSIVFGQSKLNVNMKWLQKKRLLLTTKYLKSWVIPSKNVLVNKNMLKMMIPPTNSDSVVCHSSVPVSKNDVFYMEFKLTEQNETGNFPKVGVRSLSSVQDENSVEVMFKPKECVIGDIIGCNVTITEDRSYPFAALIQFYKNNAVQYKKLVDMTSHGLCFAIEFRAAGESVLLNFNAKIPINLPSLDFKELKHSEQSSAKQNSHEKEELADDDRLQSNIEKYIIGKSLKIYPTSLKLEKRYIQNQCKLTRSSSNVIENNMVDKGKNNLLINFSIVFKLYFNTDMVPIASQYKQEKDCWNANAFFALKNYYNYQGSAVFISHTNFDIQKVKCIFHKLSTENCFVDMSIWHPEDDNKKKIINSSDIVIFCLSNTSLKDKHQQTELKWISKAGIPIIPVLLEDVPWPPGGHLNDQKKFFIRYDHIKLKFSDINSDSDVLSKYIHQY</sequence>
<reference evidence="2 3" key="1">
    <citation type="submission" date="2022-12" db="EMBL/GenBank/DDBJ databases">
        <title>Chromosome-level genome of Tegillarca granosa.</title>
        <authorList>
            <person name="Kim J."/>
        </authorList>
    </citation>
    <scope>NUCLEOTIDE SEQUENCE [LARGE SCALE GENOMIC DNA]</scope>
    <source>
        <strain evidence="2">Teg-2019</strain>
        <tissue evidence="2">Adductor muscle</tissue>
    </source>
</reference>
<dbReference type="Gene3D" id="3.40.50.10140">
    <property type="entry name" value="Toll/interleukin-1 receptor homology (TIR) domain"/>
    <property type="match status" value="1"/>
</dbReference>
<comment type="caution">
    <text evidence="2">The sequence shown here is derived from an EMBL/GenBank/DDBJ whole genome shotgun (WGS) entry which is preliminary data.</text>
</comment>